<reference evidence="2 3" key="1">
    <citation type="submission" date="2016-04" db="EMBL/GenBank/DDBJ databases">
        <title>A degradative enzymes factory behind the ericoid mycorrhizal symbiosis.</title>
        <authorList>
            <consortium name="DOE Joint Genome Institute"/>
            <person name="Martino E."/>
            <person name="Morin E."/>
            <person name="Grelet G."/>
            <person name="Kuo A."/>
            <person name="Kohler A."/>
            <person name="Daghino S."/>
            <person name="Barry K."/>
            <person name="Choi C."/>
            <person name="Cichocki N."/>
            <person name="Clum A."/>
            <person name="Copeland A."/>
            <person name="Hainaut M."/>
            <person name="Haridas S."/>
            <person name="Labutti K."/>
            <person name="Lindquist E."/>
            <person name="Lipzen A."/>
            <person name="Khouja H.-R."/>
            <person name="Murat C."/>
            <person name="Ohm R."/>
            <person name="Olson A."/>
            <person name="Spatafora J."/>
            <person name="Veneault-Fourrey C."/>
            <person name="Henrissat B."/>
            <person name="Grigoriev I."/>
            <person name="Martin F."/>
            <person name="Perotto S."/>
        </authorList>
    </citation>
    <scope>NUCLEOTIDE SEQUENCE [LARGE SCALE GENOMIC DNA]</scope>
    <source>
        <strain evidence="2 3">F</strain>
    </source>
</reference>
<dbReference type="PANTHER" id="PTHR33112">
    <property type="entry name" value="DOMAIN PROTEIN, PUTATIVE-RELATED"/>
    <property type="match status" value="1"/>
</dbReference>
<keyword evidence="3" id="KW-1185">Reference proteome</keyword>
<gene>
    <name evidence="2" type="ORF">L207DRAFT_415880</name>
</gene>
<name>A0A2J6S8F9_HYAVF</name>
<feature type="domain" description="Heterokaryon incompatibility" evidence="1">
    <location>
        <begin position="45"/>
        <end position="194"/>
    </location>
</feature>
<dbReference type="PANTHER" id="PTHR33112:SF12">
    <property type="entry name" value="HETEROKARYON INCOMPATIBILITY DOMAIN-CONTAINING PROTEIN"/>
    <property type="match status" value="1"/>
</dbReference>
<evidence type="ECO:0000259" key="1">
    <source>
        <dbReference type="Pfam" id="PF06985"/>
    </source>
</evidence>
<dbReference type="InterPro" id="IPR010730">
    <property type="entry name" value="HET"/>
</dbReference>
<protein>
    <submittedName>
        <fullName evidence="2">HET-domain-containing protein</fullName>
    </submittedName>
</protein>
<dbReference type="STRING" id="1149755.A0A2J6S8F9"/>
<accession>A0A2J6S8F9</accession>
<dbReference type="Pfam" id="PF06985">
    <property type="entry name" value="HET"/>
    <property type="match status" value="1"/>
</dbReference>
<evidence type="ECO:0000313" key="3">
    <source>
        <dbReference type="Proteomes" id="UP000235786"/>
    </source>
</evidence>
<proteinExistence type="predicted"/>
<dbReference type="AlphaFoldDB" id="A0A2J6S8F9"/>
<evidence type="ECO:0000313" key="2">
    <source>
        <dbReference type="EMBL" id="PMD47052.1"/>
    </source>
</evidence>
<dbReference type="Proteomes" id="UP000235786">
    <property type="component" value="Unassembled WGS sequence"/>
</dbReference>
<feature type="non-terminal residue" evidence="2">
    <location>
        <position position="359"/>
    </location>
</feature>
<dbReference type="EMBL" id="KZ613938">
    <property type="protein sequence ID" value="PMD47052.1"/>
    <property type="molecule type" value="Genomic_DNA"/>
</dbReference>
<sequence length="359" mass="41416">MWKEHCLNMHGTLCSTAQTETISINLRLIDVEDRCIVEIQRCERWVALSYVWGNANKLVLTSDILGQYQEHGSIKPGVTSATIEDAITVTRILGERYLWVDSLCILQDSEADKELYIPLMGFIYGKALLTIICASGSSAEAGLPGIQVSSRKMQPLVFKTGTTTFMTTLDPEDTEGWSYTTSSAWCTRAWTLQERLFSKRALIFTPELIYWECQKATWREDSFWEVSSSPNFYQACWGDKSFWNHDRLATLWRSDEFNFVDLYRQLVSHYTQLHLSFNEDGLNAIAGIVNDLKRRSGYNFIWALPTPFLSAFLAWEDYSTYEDVIPGRHYRRTAQCNFPNETGISRRCHFPSWSWVGWT</sequence>
<organism evidence="2 3">
    <name type="scientific">Hyaloscypha variabilis (strain UAMH 11265 / GT02V1 / F)</name>
    <name type="common">Meliniomyces variabilis</name>
    <dbReference type="NCBI Taxonomy" id="1149755"/>
    <lineage>
        <taxon>Eukaryota</taxon>
        <taxon>Fungi</taxon>
        <taxon>Dikarya</taxon>
        <taxon>Ascomycota</taxon>
        <taxon>Pezizomycotina</taxon>
        <taxon>Leotiomycetes</taxon>
        <taxon>Helotiales</taxon>
        <taxon>Hyaloscyphaceae</taxon>
        <taxon>Hyaloscypha</taxon>
        <taxon>Hyaloscypha variabilis</taxon>
    </lineage>
</organism>
<dbReference type="OrthoDB" id="2958217at2759"/>